<organism evidence="1 2">
    <name type="scientific">Daphnia magna</name>
    <dbReference type="NCBI Taxonomy" id="35525"/>
    <lineage>
        <taxon>Eukaryota</taxon>
        <taxon>Metazoa</taxon>
        <taxon>Ecdysozoa</taxon>
        <taxon>Arthropoda</taxon>
        <taxon>Crustacea</taxon>
        <taxon>Branchiopoda</taxon>
        <taxon>Diplostraca</taxon>
        <taxon>Cladocera</taxon>
        <taxon>Anomopoda</taxon>
        <taxon>Daphniidae</taxon>
        <taxon>Daphnia</taxon>
    </lineage>
</organism>
<evidence type="ECO:0000313" key="2">
    <source>
        <dbReference type="Proteomes" id="UP000076858"/>
    </source>
</evidence>
<evidence type="ECO:0000313" key="1">
    <source>
        <dbReference type="EMBL" id="KZS02123.1"/>
    </source>
</evidence>
<protein>
    <submittedName>
        <fullName evidence="1">Uncharacterized protein</fullName>
    </submittedName>
</protein>
<comment type="caution">
    <text evidence="1">The sequence shown here is derived from an EMBL/GenBank/DDBJ whole genome shotgun (WGS) entry which is preliminary data.</text>
</comment>
<keyword evidence="2" id="KW-1185">Reference proteome</keyword>
<feature type="non-terminal residue" evidence="1">
    <location>
        <position position="1"/>
    </location>
</feature>
<sequence length="87" mass="10143">RYSWFHKSHLTIHEILTLTYYWWSEISQKYVENDLDVGMLLLFYVVPPISPQPVTSTHHLNPSPQPFTSTLHLNLAIFLAPSSGQYK</sequence>
<dbReference type="AlphaFoldDB" id="A0A164J9J3"/>
<name>A0A164J9J3_9CRUS</name>
<reference evidence="1 2" key="1">
    <citation type="submission" date="2016-03" db="EMBL/GenBank/DDBJ databases">
        <title>EvidentialGene: Evidence-directed Construction of Genes on Genomes.</title>
        <authorList>
            <person name="Gilbert D.G."/>
            <person name="Choi J.-H."/>
            <person name="Mockaitis K."/>
            <person name="Colbourne J."/>
            <person name="Pfrender M."/>
        </authorList>
    </citation>
    <scope>NUCLEOTIDE SEQUENCE [LARGE SCALE GENOMIC DNA]</scope>
    <source>
        <strain evidence="1 2">Xinb3</strain>
        <tissue evidence="1">Complete organism</tissue>
    </source>
</reference>
<proteinExistence type="predicted"/>
<accession>A0A164J9J3</accession>
<gene>
    <name evidence="1" type="ORF">APZ42_000966</name>
</gene>
<dbReference type="EMBL" id="LRGB01005263">
    <property type="protein sequence ID" value="KZS02123.1"/>
    <property type="molecule type" value="Genomic_DNA"/>
</dbReference>
<dbReference type="OrthoDB" id="6379547at2759"/>
<dbReference type="Proteomes" id="UP000076858">
    <property type="component" value="Unassembled WGS sequence"/>
</dbReference>